<keyword evidence="1" id="KW-0812">Transmembrane</keyword>
<dbReference type="EMBL" id="QDKH01000036">
    <property type="protein sequence ID" value="PWC10536.1"/>
    <property type="molecule type" value="Genomic_DNA"/>
</dbReference>
<proteinExistence type="predicted"/>
<keyword evidence="3" id="KW-1185">Reference proteome</keyword>
<evidence type="ECO:0000256" key="1">
    <source>
        <dbReference type="SAM" id="Phobius"/>
    </source>
</evidence>
<feature type="transmembrane region" description="Helical" evidence="1">
    <location>
        <begin position="20"/>
        <end position="50"/>
    </location>
</feature>
<evidence type="ECO:0000313" key="3">
    <source>
        <dbReference type="Proteomes" id="UP000296159"/>
    </source>
</evidence>
<dbReference type="RefSeq" id="WP_136168451.1">
    <property type="nucleotide sequence ID" value="NZ_KZ819098.1"/>
</dbReference>
<accession>A0A2U1TMC2</accession>
<reference evidence="2 3" key="1">
    <citation type="submission" date="2018-04" db="EMBL/GenBank/DDBJ databases">
        <title>Brenneria corticis sp.nov.</title>
        <authorList>
            <person name="Li Y."/>
        </authorList>
    </citation>
    <scope>NUCLEOTIDE SEQUENCE [LARGE SCALE GENOMIC DNA]</scope>
    <source>
        <strain evidence="2 3">CFCC 11842</strain>
    </source>
</reference>
<keyword evidence="1" id="KW-1133">Transmembrane helix</keyword>
<dbReference type="Proteomes" id="UP000296159">
    <property type="component" value="Unassembled WGS sequence"/>
</dbReference>
<gene>
    <name evidence="2" type="ORF">DDT56_21740</name>
</gene>
<comment type="caution">
    <text evidence="2">The sequence shown here is derived from an EMBL/GenBank/DDBJ whole genome shotgun (WGS) entry which is preliminary data.</text>
</comment>
<protein>
    <submittedName>
        <fullName evidence="2">Uncharacterized protein</fullName>
    </submittedName>
</protein>
<evidence type="ECO:0000313" key="2">
    <source>
        <dbReference type="EMBL" id="PWC10536.1"/>
    </source>
</evidence>
<dbReference type="AlphaFoldDB" id="A0A2U1TMC2"/>
<sequence>MSTELIDVNLLQSAQESARWAYLSMIASWVSAISAVFTAIIAIVAVRVAYKTMNSWKEQEKQNQSIRLKRAVFSYRATVESELRINSDEKKANFYDRLFSLRADILHELILAGLDNPESNEYKLFDELFINHEAFVAGSCPWNKLLDSAVALQESIRIENLKK</sequence>
<name>A0A2U1TMC2_9GAMM</name>
<organism evidence="2 3">
    <name type="scientific">Brenneria corticis</name>
    <dbReference type="NCBI Taxonomy" id="2173106"/>
    <lineage>
        <taxon>Bacteria</taxon>
        <taxon>Pseudomonadati</taxon>
        <taxon>Pseudomonadota</taxon>
        <taxon>Gammaproteobacteria</taxon>
        <taxon>Enterobacterales</taxon>
        <taxon>Pectobacteriaceae</taxon>
        <taxon>Brenneria</taxon>
    </lineage>
</organism>
<keyword evidence="1" id="KW-0472">Membrane</keyword>